<proteinExistence type="predicted"/>
<keyword evidence="3" id="KW-1185">Reference proteome</keyword>
<dbReference type="EMBL" id="NBNE01000835">
    <property type="protein sequence ID" value="OWZ16972.1"/>
    <property type="molecule type" value="Genomic_DNA"/>
</dbReference>
<dbReference type="Proteomes" id="UP000198211">
    <property type="component" value="Unassembled WGS sequence"/>
</dbReference>
<accession>A0A225WHH2</accession>
<gene>
    <name evidence="2" type="ORF">PHMEG_0009160</name>
</gene>
<sequence>MAKGSNSAVPGFPTRSEKMDDYDAEMAAETPGSEEYAGPSVHFGEETNGSDEAMGGDYDFEENEDILELPEDAILAAGRSSGTRPLARNLMEELDKVTRPGHAYSDGEYDKGDDAKCSEVTSQVTEQTTGSRPPINGDTPAVNKVLGRTYEEIMEKSTWVQLFEPKRIHQAVWANLSHELVIAVTATTTAEVADNTIQFLKSMGLQAQSRLPQSVLDKWVPGDGEMETQVSLAADSSSSEEEDDDREYPRRDAVLDEYSHQIEQASMPKGENGMPKLELEMHRPLGQIRAFSGHGDKNENPMQLLRGFVYEMKGTRADPEEWCMPFPLSLKDGVLHRYSQLPKKTKRTWGLLSRAFVKNYYAQLGSLLFGQAQRQEHSCEYSSLLSGYARNTGIQFDIGGRKARDHVKWLLETCGDRGLERRLCHIRVNNIHELEDMIVEIDRREKYNERTITDEITKS</sequence>
<organism evidence="2 3">
    <name type="scientific">Phytophthora megakarya</name>
    <dbReference type="NCBI Taxonomy" id="4795"/>
    <lineage>
        <taxon>Eukaryota</taxon>
        <taxon>Sar</taxon>
        <taxon>Stramenopiles</taxon>
        <taxon>Oomycota</taxon>
        <taxon>Peronosporomycetes</taxon>
        <taxon>Peronosporales</taxon>
        <taxon>Peronosporaceae</taxon>
        <taxon>Phytophthora</taxon>
    </lineage>
</organism>
<evidence type="ECO:0008006" key="4">
    <source>
        <dbReference type="Google" id="ProtNLM"/>
    </source>
</evidence>
<name>A0A225WHH2_9STRA</name>
<evidence type="ECO:0000313" key="3">
    <source>
        <dbReference type="Proteomes" id="UP000198211"/>
    </source>
</evidence>
<comment type="caution">
    <text evidence="2">The sequence shown here is derived from an EMBL/GenBank/DDBJ whole genome shotgun (WGS) entry which is preliminary data.</text>
</comment>
<dbReference type="AlphaFoldDB" id="A0A225WHH2"/>
<feature type="region of interest" description="Disordered" evidence="1">
    <location>
        <begin position="229"/>
        <end position="250"/>
    </location>
</feature>
<feature type="region of interest" description="Disordered" evidence="1">
    <location>
        <begin position="1"/>
        <end position="59"/>
    </location>
</feature>
<protein>
    <recommendedName>
        <fullName evidence="4">Eukaryotic/viral aspartic protease</fullName>
    </recommendedName>
</protein>
<evidence type="ECO:0000256" key="1">
    <source>
        <dbReference type="SAM" id="MobiDB-lite"/>
    </source>
</evidence>
<reference evidence="3" key="1">
    <citation type="submission" date="2017-03" db="EMBL/GenBank/DDBJ databases">
        <title>Phytopthora megakarya and P. palmivora, two closely related causual agents of cacao black pod achieved similar genome size and gene model numbers by different mechanisms.</title>
        <authorList>
            <person name="Ali S."/>
            <person name="Shao J."/>
            <person name="Larry D.J."/>
            <person name="Kronmiller B."/>
            <person name="Shen D."/>
            <person name="Strem M.D."/>
            <person name="Melnick R.L."/>
            <person name="Guiltinan M.J."/>
            <person name="Tyler B.M."/>
            <person name="Meinhardt L.W."/>
            <person name="Bailey B.A."/>
        </authorList>
    </citation>
    <scope>NUCLEOTIDE SEQUENCE [LARGE SCALE GENOMIC DNA]</scope>
    <source>
        <strain evidence="3">zdho120</strain>
    </source>
</reference>
<evidence type="ECO:0000313" key="2">
    <source>
        <dbReference type="EMBL" id="OWZ16972.1"/>
    </source>
</evidence>